<evidence type="ECO:0000256" key="6">
    <source>
        <dbReference type="SAM" id="MobiDB-lite"/>
    </source>
</evidence>
<evidence type="ECO:0000313" key="8">
    <source>
        <dbReference type="EMBL" id="KAA0151373.1"/>
    </source>
</evidence>
<keyword evidence="4" id="KW-0648">Protein biosynthesis</keyword>
<dbReference type="EMBL" id="VLTL01000060">
    <property type="protein sequence ID" value="KAA0164069.1"/>
    <property type="molecule type" value="Genomic_DNA"/>
</dbReference>
<dbReference type="CDD" id="cd12408">
    <property type="entry name" value="RRM_eIF3G_like"/>
    <property type="match status" value="1"/>
</dbReference>
<keyword evidence="1" id="KW-0963">Cytoplasm</keyword>
<dbReference type="InterPro" id="IPR017334">
    <property type="entry name" value="eIF3_g"/>
</dbReference>
<dbReference type="Proteomes" id="UP000324907">
    <property type="component" value="Unassembled WGS sequence"/>
</dbReference>
<keyword evidence="2" id="KW-0396">Initiation factor</keyword>
<dbReference type="InterPro" id="IPR000504">
    <property type="entry name" value="RRM_dom"/>
</dbReference>
<sequence>MAAAASSAGAGGLEGIPTESVTLPPRQVSAPDADNVCTVVEFRHGANGMIEKHTMKIKTVQRETRAPKAAVARMARMRRFGAAATEGSTANVTYFDYNLVKLKRPGDEDDTEKELDELVEKLKAKAAGSRGTSSSGALATNTWASKFEAAETAGVVGAAEAARKAASGIYVPPGASGHGGAHGGSSMETEENTASLKVSNLAEDVYETDLRALFEPFGRLRRVTVMTDSRTGESRGFAFVNFNTRSEAERAKAALHRTGLNNTIIEIDWSKANPRSTESTFRSGYGGALPQG</sequence>
<dbReference type="Gene3D" id="3.30.70.330">
    <property type="match status" value="1"/>
</dbReference>
<dbReference type="PIRSF" id="PIRSF037949">
    <property type="entry name" value="Transl_init_eIF-3_RNA-bind"/>
    <property type="match status" value="1"/>
</dbReference>
<evidence type="ECO:0000256" key="2">
    <source>
        <dbReference type="ARBA" id="ARBA00022540"/>
    </source>
</evidence>
<dbReference type="OMA" id="ICQGDHF"/>
<dbReference type="InterPro" id="IPR012677">
    <property type="entry name" value="Nucleotide-bd_a/b_plait_sf"/>
</dbReference>
<dbReference type="InterPro" id="IPR035979">
    <property type="entry name" value="RBD_domain_sf"/>
</dbReference>
<dbReference type="EMBL" id="VLTN01000027">
    <property type="protein sequence ID" value="KAA0151373.1"/>
    <property type="molecule type" value="Genomic_DNA"/>
</dbReference>
<evidence type="ECO:0000313" key="13">
    <source>
        <dbReference type="Proteomes" id="UP000324907"/>
    </source>
</evidence>
<dbReference type="Proteomes" id="UP000322899">
    <property type="component" value="Unassembled WGS sequence"/>
</dbReference>
<accession>A0A5A8CE15</accession>
<feature type="region of interest" description="Disordered" evidence="6">
    <location>
        <begin position="1"/>
        <end position="29"/>
    </location>
</feature>
<dbReference type="InterPro" id="IPR034240">
    <property type="entry name" value="eIF3G_RRM"/>
</dbReference>
<dbReference type="PANTHER" id="PTHR48027">
    <property type="entry name" value="HETEROGENEOUS NUCLEAR RIBONUCLEOPROTEIN 87F-RELATED"/>
    <property type="match status" value="1"/>
</dbReference>
<dbReference type="AlphaFoldDB" id="A0A5A8CE15"/>
<dbReference type="GO" id="GO:0003743">
    <property type="term" value="F:translation initiation factor activity"/>
    <property type="evidence" value="ECO:0007669"/>
    <property type="project" value="UniProtKB-KW"/>
</dbReference>
<dbReference type="EMBL" id="VLTO01000055">
    <property type="protein sequence ID" value="KAA0171238.1"/>
    <property type="molecule type" value="Genomic_DNA"/>
</dbReference>
<evidence type="ECO:0000313" key="12">
    <source>
        <dbReference type="Proteomes" id="UP000323011"/>
    </source>
</evidence>
<dbReference type="InterPro" id="IPR052462">
    <property type="entry name" value="SLIRP/GR-RBP-like"/>
</dbReference>
<evidence type="ECO:0000256" key="4">
    <source>
        <dbReference type="ARBA" id="ARBA00022917"/>
    </source>
</evidence>
<protein>
    <recommendedName>
        <fullName evidence="7">RRM domain-containing protein</fullName>
    </recommendedName>
</protein>
<proteinExistence type="predicted"/>
<keyword evidence="12" id="KW-1185">Reference proteome</keyword>
<evidence type="ECO:0000313" key="11">
    <source>
        <dbReference type="Proteomes" id="UP000322899"/>
    </source>
</evidence>
<gene>
    <name evidence="10" type="ORF">FNF27_06357</name>
    <name evidence="9" type="ORF">FNF28_03982</name>
    <name evidence="8" type="ORF">FNF29_04572</name>
</gene>
<evidence type="ECO:0000256" key="3">
    <source>
        <dbReference type="ARBA" id="ARBA00022884"/>
    </source>
</evidence>
<dbReference type="SUPFAM" id="SSF54928">
    <property type="entry name" value="RNA-binding domain, RBD"/>
    <property type="match status" value="1"/>
</dbReference>
<name>A0A5A8CE15_CAFRO</name>
<dbReference type="Proteomes" id="UP000323011">
    <property type="component" value="Unassembled WGS sequence"/>
</dbReference>
<comment type="caution">
    <text evidence="8">The sequence shown here is derived from an EMBL/GenBank/DDBJ whole genome shotgun (WGS) entry which is preliminary data.</text>
</comment>
<keyword evidence="3 5" id="KW-0694">RNA-binding</keyword>
<evidence type="ECO:0000256" key="1">
    <source>
        <dbReference type="ARBA" id="ARBA00022490"/>
    </source>
</evidence>
<feature type="region of interest" description="Disordered" evidence="6">
    <location>
        <begin position="171"/>
        <end position="195"/>
    </location>
</feature>
<evidence type="ECO:0000313" key="9">
    <source>
        <dbReference type="EMBL" id="KAA0164069.1"/>
    </source>
</evidence>
<reference evidence="11 12" key="1">
    <citation type="submission" date="2019-07" db="EMBL/GenBank/DDBJ databases">
        <title>Genomes of Cafeteria roenbergensis.</title>
        <authorList>
            <person name="Fischer M.G."/>
            <person name="Hackl T."/>
            <person name="Roman M."/>
        </authorList>
    </citation>
    <scope>NUCLEOTIDE SEQUENCE [LARGE SCALE GENOMIC DNA]</scope>
    <source>
        <strain evidence="8 12">BVI</strain>
        <strain evidence="10 11">E4-10P</strain>
        <strain evidence="9 13">RCC970-E3</strain>
    </source>
</reference>
<evidence type="ECO:0000313" key="10">
    <source>
        <dbReference type="EMBL" id="KAA0171238.1"/>
    </source>
</evidence>
<evidence type="ECO:0000256" key="5">
    <source>
        <dbReference type="PROSITE-ProRule" id="PRU00176"/>
    </source>
</evidence>
<feature type="domain" description="RRM" evidence="7">
    <location>
        <begin position="194"/>
        <end position="272"/>
    </location>
</feature>
<dbReference type="SMART" id="SM00360">
    <property type="entry name" value="RRM"/>
    <property type="match status" value="1"/>
</dbReference>
<dbReference type="GO" id="GO:0003723">
    <property type="term" value="F:RNA binding"/>
    <property type="evidence" value="ECO:0007669"/>
    <property type="project" value="UniProtKB-UniRule"/>
</dbReference>
<evidence type="ECO:0000259" key="7">
    <source>
        <dbReference type="PROSITE" id="PS50102"/>
    </source>
</evidence>
<organism evidence="8 12">
    <name type="scientific">Cafeteria roenbergensis</name>
    <name type="common">Marine flagellate</name>
    <dbReference type="NCBI Taxonomy" id="33653"/>
    <lineage>
        <taxon>Eukaryota</taxon>
        <taxon>Sar</taxon>
        <taxon>Stramenopiles</taxon>
        <taxon>Bigyra</taxon>
        <taxon>Opalozoa</taxon>
        <taxon>Bicosoecida</taxon>
        <taxon>Cafeteriaceae</taxon>
        <taxon>Cafeteria</taxon>
    </lineage>
</organism>
<dbReference type="OrthoDB" id="439808at2759"/>
<dbReference type="Pfam" id="PF00076">
    <property type="entry name" value="RRM_1"/>
    <property type="match status" value="1"/>
</dbReference>
<dbReference type="GO" id="GO:0005852">
    <property type="term" value="C:eukaryotic translation initiation factor 3 complex"/>
    <property type="evidence" value="ECO:0007669"/>
    <property type="project" value="InterPro"/>
</dbReference>
<dbReference type="PROSITE" id="PS50102">
    <property type="entry name" value="RRM"/>
    <property type="match status" value="1"/>
</dbReference>